<dbReference type="PROSITE" id="PS50119">
    <property type="entry name" value="ZF_BBOX"/>
    <property type="match status" value="1"/>
</dbReference>
<organism evidence="12 13">
    <name type="scientific">Acorus calamus</name>
    <name type="common">Sweet flag</name>
    <dbReference type="NCBI Taxonomy" id="4465"/>
    <lineage>
        <taxon>Eukaryota</taxon>
        <taxon>Viridiplantae</taxon>
        <taxon>Streptophyta</taxon>
        <taxon>Embryophyta</taxon>
        <taxon>Tracheophyta</taxon>
        <taxon>Spermatophyta</taxon>
        <taxon>Magnoliopsida</taxon>
        <taxon>Liliopsida</taxon>
        <taxon>Acoraceae</taxon>
        <taxon>Acorus</taxon>
    </lineage>
</organism>
<dbReference type="GO" id="GO:0006355">
    <property type="term" value="P:regulation of DNA-templated transcription"/>
    <property type="evidence" value="ECO:0007669"/>
    <property type="project" value="UniProtKB-ARBA"/>
</dbReference>
<dbReference type="CDD" id="cd19821">
    <property type="entry name" value="Bbox1_BBX-like"/>
    <property type="match status" value="1"/>
</dbReference>
<accession>A0AAV9EXZ5</accession>
<dbReference type="Proteomes" id="UP001180020">
    <property type="component" value="Unassembled WGS sequence"/>
</dbReference>
<keyword evidence="4" id="KW-0677">Repeat</keyword>
<dbReference type="InterPro" id="IPR049808">
    <property type="entry name" value="CONSTANS-like_Bbox1"/>
</dbReference>
<feature type="domain" description="CCT" evidence="11">
    <location>
        <begin position="326"/>
        <end position="368"/>
    </location>
</feature>
<keyword evidence="3" id="KW-0479">Metal-binding</keyword>
<dbReference type="InterPro" id="IPR010402">
    <property type="entry name" value="CCT_domain"/>
</dbReference>
<gene>
    <name evidence="12" type="primary">COL13</name>
    <name evidence="12" type="ORF">QJS10_CPA05g00521</name>
</gene>
<dbReference type="PANTHER" id="PTHR31717:SF58">
    <property type="entry name" value="ZINC FINGER PROTEIN CONSTANS-LIKE 13"/>
    <property type="match status" value="1"/>
</dbReference>
<name>A0AAV9EXZ5_ACOCL</name>
<dbReference type="InterPro" id="IPR000315">
    <property type="entry name" value="Znf_B-box"/>
</dbReference>
<reference evidence="12" key="2">
    <citation type="submission" date="2023-06" db="EMBL/GenBank/DDBJ databases">
        <authorList>
            <person name="Ma L."/>
            <person name="Liu K.-W."/>
            <person name="Li Z."/>
            <person name="Hsiao Y.-Y."/>
            <person name="Qi Y."/>
            <person name="Fu T."/>
            <person name="Tang G."/>
            <person name="Zhang D."/>
            <person name="Sun W.-H."/>
            <person name="Liu D.-K."/>
            <person name="Li Y."/>
            <person name="Chen G.-Z."/>
            <person name="Liu X.-D."/>
            <person name="Liao X.-Y."/>
            <person name="Jiang Y.-T."/>
            <person name="Yu X."/>
            <person name="Hao Y."/>
            <person name="Huang J."/>
            <person name="Zhao X.-W."/>
            <person name="Ke S."/>
            <person name="Chen Y.-Y."/>
            <person name="Wu W.-L."/>
            <person name="Hsu J.-L."/>
            <person name="Lin Y.-F."/>
            <person name="Huang M.-D."/>
            <person name="Li C.-Y."/>
            <person name="Huang L."/>
            <person name="Wang Z.-W."/>
            <person name="Zhao X."/>
            <person name="Zhong W.-Y."/>
            <person name="Peng D.-H."/>
            <person name="Ahmad S."/>
            <person name="Lan S."/>
            <person name="Zhang J.-S."/>
            <person name="Tsai W.-C."/>
            <person name="Van De Peer Y."/>
            <person name="Liu Z.-J."/>
        </authorList>
    </citation>
    <scope>NUCLEOTIDE SEQUENCE</scope>
    <source>
        <strain evidence="12">CP</strain>
        <tissue evidence="12">Leaves</tissue>
    </source>
</reference>
<dbReference type="PANTHER" id="PTHR31717">
    <property type="entry name" value="ZINC FINGER PROTEIN CONSTANS-LIKE 10"/>
    <property type="match status" value="1"/>
</dbReference>
<evidence type="ECO:0000313" key="12">
    <source>
        <dbReference type="EMBL" id="KAK1317889.1"/>
    </source>
</evidence>
<keyword evidence="6" id="KW-0862">Zinc</keyword>
<sequence length="372" mass="41284">MSAAGARYPDENPREHRTEPAFRPVCDYCAESEAVVHCAADTADLCLTCDRHVHSANSLSAAHRRLPLCSACSRPSSAASVRRNGDLLCPSCDWDSSHRNGDRRPVEDPSYAGCPTASEMSVILLGCDADEKSLIDGGEGDRDLEGWMWEPPRVDSLDDLFVPLTSEHNFQALMDGPPPKDRNLGCGKRRKEILQQLGDLLKSETHMDDDQTVMSLMMEQNILEGDAGANFENDAALVVVPSCEESTIQWNDESCEAADPLLLPFENFFSSSTGTEYPSPTDCTTNANGSVTNYKDGQSIDEGHRIVSENFSFPPKGSIELTGPERDYAISRYKEKRKTRRYEKHIRYESRKTRADSRARVKGRFAKMTSGM</sequence>
<protein>
    <submittedName>
        <fullName evidence="12">Zinc finger protein CONSTANS-LIKE 13</fullName>
    </submittedName>
</protein>
<evidence type="ECO:0000313" key="13">
    <source>
        <dbReference type="Proteomes" id="UP001180020"/>
    </source>
</evidence>
<evidence type="ECO:0000256" key="2">
    <source>
        <dbReference type="ARBA" id="ARBA00010024"/>
    </source>
</evidence>
<evidence type="ECO:0000256" key="4">
    <source>
        <dbReference type="ARBA" id="ARBA00022737"/>
    </source>
</evidence>
<evidence type="ECO:0000256" key="9">
    <source>
        <dbReference type="PROSITE-ProRule" id="PRU00357"/>
    </source>
</evidence>
<dbReference type="EMBL" id="JAUJYO010000005">
    <property type="protein sequence ID" value="KAK1317889.1"/>
    <property type="molecule type" value="Genomic_DNA"/>
</dbReference>
<dbReference type="PROSITE" id="PS51017">
    <property type="entry name" value="CCT"/>
    <property type="match status" value="1"/>
</dbReference>
<keyword evidence="7 9" id="KW-0539">Nucleus</keyword>
<dbReference type="AlphaFoldDB" id="A0AAV9EXZ5"/>
<keyword evidence="5 8" id="KW-0863">Zinc-finger</keyword>
<comment type="subcellular location">
    <subcellularLocation>
        <location evidence="1 9">Nucleus</location>
    </subcellularLocation>
</comment>
<evidence type="ECO:0000256" key="1">
    <source>
        <dbReference type="ARBA" id="ARBA00004123"/>
    </source>
</evidence>
<evidence type="ECO:0000259" key="11">
    <source>
        <dbReference type="PROSITE" id="PS51017"/>
    </source>
</evidence>
<comment type="similarity">
    <text evidence="2">Belongs to the CONSTANS family.</text>
</comment>
<comment type="caution">
    <text evidence="12">The sequence shown here is derived from an EMBL/GenBank/DDBJ whole genome shotgun (WGS) entry which is preliminary data.</text>
</comment>
<dbReference type="Pfam" id="PF06203">
    <property type="entry name" value="CCT"/>
    <property type="match status" value="1"/>
</dbReference>
<evidence type="ECO:0000259" key="10">
    <source>
        <dbReference type="PROSITE" id="PS50119"/>
    </source>
</evidence>
<feature type="domain" description="B box-type" evidence="10">
    <location>
        <begin position="25"/>
        <end position="68"/>
    </location>
</feature>
<evidence type="ECO:0000256" key="6">
    <source>
        <dbReference type="ARBA" id="ARBA00022833"/>
    </source>
</evidence>
<evidence type="ECO:0000256" key="7">
    <source>
        <dbReference type="ARBA" id="ARBA00023242"/>
    </source>
</evidence>
<keyword evidence="13" id="KW-1185">Reference proteome</keyword>
<reference evidence="12" key="1">
    <citation type="journal article" date="2023" name="Nat. Commun.">
        <title>Diploid and tetraploid genomes of Acorus and the evolution of monocots.</title>
        <authorList>
            <person name="Ma L."/>
            <person name="Liu K.W."/>
            <person name="Li Z."/>
            <person name="Hsiao Y.Y."/>
            <person name="Qi Y."/>
            <person name="Fu T."/>
            <person name="Tang G.D."/>
            <person name="Zhang D."/>
            <person name="Sun W.H."/>
            <person name="Liu D.K."/>
            <person name="Li Y."/>
            <person name="Chen G.Z."/>
            <person name="Liu X.D."/>
            <person name="Liao X.Y."/>
            <person name="Jiang Y.T."/>
            <person name="Yu X."/>
            <person name="Hao Y."/>
            <person name="Huang J."/>
            <person name="Zhao X.W."/>
            <person name="Ke S."/>
            <person name="Chen Y.Y."/>
            <person name="Wu W.L."/>
            <person name="Hsu J.L."/>
            <person name="Lin Y.F."/>
            <person name="Huang M.D."/>
            <person name="Li C.Y."/>
            <person name="Huang L."/>
            <person name="Wang Z.W."/>
            <person name="Zhao X."/>
            <person name="Zhong W.Y."/>
            <person name="Peng D.H."/>
            <person name="Ahmad S."/>
            <person name="Lan S."/>
            <person name="Zhang J.S."/>
            <person name="Tsai W.C."/>
            <person name="Van de Peer Y."/>
            <person name="Liu Z.J."/>
        </authorList>
    </citation>
    <scope>NUCLEOTIDE SEQUENCE</scope>
    <source>
        <strain evidence="12">CP</strain>
    </source>
</reference>
<evidence type="ECO:0000256" key="3">
    <source>
        <dbReference type="ARBA" id="ARBA00022723"/>
    </source>
</evidence>
<dbReference type="GO" id="GO:0005634">
    <property type="term" value="C:nucleus"/>
    <property type="evidence" value="ECO:0007669"/>
    <property type="project" value="UniProtKB-SubCell"/>
</dbReference>
<evidence type="ECO:0000256" key="5">
    <source>
        <dbReference type="ARBA" id="ARBA00022771"/>
    </source>
</evidence>
<evidence type="ECO:0000256" key="8">
    <source>
        <dbReference type="PROSITE-ProRule" id="PRU00024"/>
    </source>
</evidence>
<dbReference type="SMART" id="SM00336">
    <property type="entry name" value="BBOX"/>
    <property type="match status" value="1"/>
</dbReference>
<dbReference type="GO" id="GO:0008270">
    <property type="term" value="F:zinc ion binding"/>
    <property type="evidence" value="ECO:0007669"/>
    <property type="project" value="UniProtKB-KW"/>
</dbReference>
<proteinExistence type="inferred from homology"/>